<comment type="caution">
    <text evidence="5">The sequence shown here is derived from an EMBL/GenBank/DDBJ whole genome shotgun (WGS) entry which is preliminary data.</text>
</comment>
<keyword evidence="2 3" id="KW-0378">Hydrolase</keyword>
<evidence type="ECO:0000313" key="6">
    <source>
        <dbReference type="Proteomes" id="UP000027920"/>
    </source>
</evidence>
<dbReference type="PANTHER" id="PTHR43918:SF4">
    <property type="entry name" value="CARBOXYLIC ESTER HYDROLASE"/>
    <property type="match status" value="1"/>
</dbReference>
<dbReference type="RefSeq" id="XP_013255842.1">
    <property type="nucleotide sequence ID" value="XM_013400388.1"/>
</dbReference>
<evidence type="ECO:0000256" key="3">
    <source>
        <dbReference type="RuleBase" id="RU361235"/>
    </source>
</evidence>
<evidence type="ECO:0000256" key="1">
    <source>
        <dbReference type="ARBA" id="ARBA00005964"/>
    </source>
</evidence>
<dbReference type="Proteomes" id="UP000027920">
    <property type="component" value="Unassembled WGS sequence"/>
</dbReference>
<feature type="chain" id="PRO_5005104195" description="Carboxylic ester hydrolase" evidence="3">
    <location>
        <begin position="24"/>
        <end position="552"/>
    </location>
</feature>
<feature type="domain" description="Carboxylesterase type B" evidence="4">
    <location>
        <begin position="35"/>
        <end position="501"/>
    </location>
</feature>
<keyword evidence="3" id="KW-0732">Signal</keyword>
<protein>
    <recommendedName>
        <fullName evidence="3">Carboxylic ester hydrolase</fullName>
        <ecNumber evidence="3">3.1.1.-</ecNumber>
    </recommendedName>
</protein>
<feature type="signal peptide" evidence="3">
    <location>
        <begin position="1"/>
        <end position="23"/>
    </location>
</feature>
<keyword evidence="6" id="KW-1185">Reference proteome</keyword>
<dbReference type="OrthoDB" id="408631at2759"/>
<name>A0A072P0P4_9EURO</name>
<dbReference type="InterPro" id="IPR019826">
    <property type="entry name" value="Carboxylesterase_B_AS"/>
</dbReference>
<dbReference type="VEuPathDB" id="FungiDB:A1O9_10700"/>
<organism evidence="5 6">
    <name type="scientific">Exophiala aquamarina CBS 119918</name>
    <dbReference type="NCBI Taxonomy" id="1182545"/>
    <lineage>
        <taxon>Eukaryota</taxon>
        <taxon>Fungi</taxon>
        <taxon>Dikarya</taxon>
        <taxon>Ascomycota</taxon>
        <taxon>Pezizomycotina</taxon>
        <taxon>Eurotiomycetes</taxon>
        <taxon>Chaetothyriomycetidae</taxon>
        <taxon>Chaetothyriales</taxon>
        <taxon>Herpotrichiellaceae</taxon>
        <taxon>Exophiala</taxon>
    </lineage>
</organism>
<dbReference type="EMBL" id="AMGV01000014">
    <property type="protein sequence ID" value="KEF53252.1"/>
    <property type="molecule type" value="Genomic_DNA"/>
</dbReference>
<evidence type="ECO:0000259" key="4">
    <source>
        <dbReference type="Pfam" id="PF00135"/>
    </source>
</evidence>
<dbReference type="InterPro" id="IPR029058">
    <property type="entry name" value="AB_hydrolase_fold"/>
</dbReference>
<dbReference type="SUPFAM" id="SSF53474">
    <property type="entry name" value="alpha/beta-Hydrolases"/>
    <property type="match status" value="1"/>
</dbReference>
<dbReference type="GeneID" id="25285604"/>
<dbReference type="HOGENOM" id="CLU_006586_15_0_1"/>
<dbReference type="InterPro" id="IPR050654">
    <property type="entry name" value="AChE-related_enzymes"/>
</dbReference>
<dbReference type="GO" id="GO:0052689">
    <property type="term" value="F:carboxylic ester hydrolase activity"/>
    <property type="evidence" value="ECO:0007669"/>
    <property type="project" value="TreeGrafter"/>
</dbReference>
<proteinExistence type="inferred from homology"/>
<dbReference type="Gene3D" id="3.40.50.1820">
    <property type="entry name" value="alpha/beta hydrolase"/>
    <property type="match status" value="1"/>
</dbReference>
<reference evidence="5 6" key="1">
    <citation type="submission" date="2013-03" db="EMBL/GenBank/DDBJ databases">
        <title>The Genome Sequence of Exophiala aquamarina CBS 119918.</title>
        <authorList>
            <consortium name="The Broad Institute Genomics Platform"/>
            <person name="Cuomo C."/>
            <person name="de Hoog S."/>
            <person name="Gorbushina A."/>
            <person name="Walker B."/>
            <person name="Young S.K."/>
            <person name="Zeng Q."/>
            <person name="Gargeya S."/>
            <person name="Fitzgerald M."/>
            <person name="Haas B."/>
            <person name="Abouelleil A."/>
            <person name="Allen A.W."/>
            <person name="Alvarado L."/>
            <person name="Arachchi H.M."/>
            <person name="Berlin A.M."/>
            <person name="Chapman S.B."/>
            <person name="Gainer-Dewar J."/>
            <person name="Goldberg J."/>
            <person name="Griggs A."/>
            <person name="Gujja S."/>
            <person name="Hansen M."/>
            <person name="Howarth C."/>
            <person name="Imamovic A."/>
            <person name="Ireland A."/>
            <person name="Larimer J."/>
            <person name="McCowan C."/>
            <person name="Murphy C."/>
            <person name="Pearson M."/>
            <person name="Poon T.W."/>
            <person name="Priest M."/>
            <person name="Roberts A."/>
            <person name="Saif S."/>
            <person name="Shea T."/>
            <person name="Sisk P."/>
            <person name="Sykes S."/>
            <person name="Wortman J."/>
            <person name="Nusbaum C."/>
            <person name="Birren B."/>
        </authorList>
    </citation>
    <scope>NUCLEOTIDE SEQUENCE [LARGE SCALE GENOMIC DNA]</scope>
    <source>
        <strain evidence="5 6">CBS 119918</strain>
    </source>
</reference>
<dbReference type="Pfam" id="PF00135">
    <property type="entry name" value="COesterase"/>
    <property type="match status" value="1"/>
</dbReference>
<dbReference type="AlphaFoldDB" id="A0A072P0P4"/>
<dbReference type="ESTHER" id="9euro-a0a072p0p4">
    <property type="family name" value="Fungal_carboxylesterase_lipase"/>
</dbReference>
<dbReference type="InterPro" id="IPR002018">
    <property type="entry name" value="CarbesteraseB"/>
</dbReference>
<dbReference type="PROSITE" id="PS00122">
    <property type="entry name" value="CARBOXYLESTERASE_B_1"/>
    <property type="match status" value="1"/>
</dbReference>
<evidence type="ECO:0000313" key="5">
    <source>
        <dbReference type="EMBL" id="KEF53252.1"/>
    </source>
</evidence>
<evidence type="ECO:0000256" key="2">
    <source>
        <dbReference type="ARBA" id="ARBA00022801"/>
    </source>
</evidence>
<sequence>MARPHPLVAFLLSFVLLPLVVLSRPESSNNWGGRPTAKTDAGVVVGITATVSTSKTVLNSFLGVPFGAQPVRFAAPKPPAPWKLPRDASQYAPACIQQFNYPDPRRTKILEWFNSPPPPAGESEDCLNLNVYVPQPVRKPKAVMVWLYGGGLLYGSNSVEKYDGSYLAANNDVIVVVPNYRTNVYGFSGSPQVPVTERNTGFLDQRLALDWVRRNIAAFGGDPAKVTIFGESAGALSVDALVTAPPKPLNFYAAIMESGTATFRGVPADYSSSWNILVAAMGCGNSTAADNNAPEILACMRAVDVAKIKDYNEHARLGWAPVFDNVTSNYLARSDRLSSKASYSKIARVPILGGSNAHEGRLYSVNATNATAFVRGLFPLATDAEVSGLLAAYPGYSSMFRQLAALYTDFIFQCPARLVALETAKAGIPSYRYYYNASFANTQIFEDAGVYHASEIGVVLGTYPKEGSTAFQRELSTYLGKVWTDFAKDPYGSGRPPWPTVPTAMAELGGGVRAEDGPDTSGNLVNALSQQETDAVDAGCAKFQAIYDFLGH</sequence>
<comment type="similarity">
    <text evidence="1 3">Belongs to the type-B carboxylesterase/lipase family.</text>
</comment>
<gene>
    <name evidence="5" type="ORF">A1O9_10700</name>
</gene>
<dbReference type="STRING" id="1182545.A0A072P0P4"/>
<dbReference type="PANTHER" id="PTHR43918">
    <property type="entry name" value="ACETYLCHOLINESTERASE"/>
    <property type="match status" value="1"/>
</dbReference>
<dbReference type="EC" id="3.1.1.-" evidence="3"/>
<accession>A0A072P0P4</accession>